<dbReference type="HOGENOM" id="CLU_1817769_0_0_1"/>
<name>B3MS35_DROAN</name>
<dbReference type="KEGG" id="dan:6504081"/>
<dbReference type="InParanoid" id="B3MS35"/>
<dbReference type="OrthoDB" id="7850692at2759"/>
<dbReference type="PhylomeDB" id="B3MS35"/>
<dbReference type="AlphaFoldDB" id="B3MS35"/>
<organism evidence="1 2">
    <name type="scientific">Drosophila ananassae</name>
    <name type="common">Fruit fly</name>
    <dbReference type="NCBI Taxonomy" id="7217"/>
    <lineage>
        <taxon>Eukaryota</taxon>
        <taxon>Metazoa</taxon>
        <taxon>Ecdysozoa</taxon>
        <taxon>Arthropoda</taxon>
        <taxon>Hexapoda</taxon>
        <taxon>Insecta</taxon>
        <taxon>Pterygota</taxon>
        <taxon>Neoptera</taxon>
        <taxon>Endopterygota</taxon>
        <taxon>Diptera</taxon>
        <taxon>Brachycera</taxon>
        <taxon>Muscomorpha</taxon>
        <taxon>Ephydroidea</taxon>
        <taxon>Drosophilidae</taxon>
        <taxon>Drosophila</taxon>
        <taxon>Sophophora</taxon>
    </lineage>
</organism>
<dbReference type="EMBL" id="CH902622">
    <property type="protein sequence ID" value="EDV34590.1"/>
    <property type="molecule type" value="Genomic_DNA"/>
</dbReference>
<dbReference type="eggNOG" id="ENOG502TM0U">
    <property type="taxonomic scope" value="Eukaryota"/>
</dbReference>
<proteinExistence type="predicted"/>
<dbReference type="OMA" id="MYELYIC"/>
<evidence type="ECO:0000313" key="1">
    <source>
        <dbReference type="EMBL" id="EDV34590.1"/>
    </source>
</evidence>
<dbReference type="GeneID" id="6504081"/>
<evidence type="ECO:0000313" key="2">
    <source>
        <dbReference type="Proteomes" id="UP000007801"/>
    </source>
</evidence>
<dbReference type="Proteomes" id="UP000007801">
    <property type="component" value="Unassembled WGS sequence"/>
</dbReference>
<keyword evidence="2" id="KW-1185">Reference proteome</keyword>
<gene>
    <name evidence="1" type="primary">Dana\GF21397</name>
    <name evidence="1" type="synonym">dana_GLEANR_4599</name>
    <name evidence="1" type="ORF">GF21397</name>
</gene>
<sequence>MPDRFVIAEKKRCKEIIKLKQGQTIEMKNHEAKNRQGPTLQQALQSRRLGSPRRRLLGSPRTMEISNKHVIGSFNLEFDSSQDDCVEIIATLPEPTLPIRTPIKPEEEKMYELYICNCEGHLLYKLLFLESDYRKAARRAINYSRHTEQD</sequence>
<protein>
    <submittedName>
        <fullName evidence="1">Uncharacterized protein</fullName>
    </submittedName>
</protein>
<accession>B3MS35</accession>
<reference evidence="1 2" key="1">
    <citation type="journal article" date="2007" name="Nature">
        <title>Evolution of genes and genomes on the Drosophila phylogeny.</title>
        <authorList>
            <consortium name="Drosophila 12 Genomes Consortium"/>
            <person name="Clark A.G."/>
            <person name="Eisen M.B."/>
            <person name="Smith D.R."/>
            <person name="Bergman C.M."/>
            <person name="Oliver B."/>
            <person name="Markow T.A."/>
            <person name="Kaufman T.C."/>
            <person name="Kellis M."/>
            <person name="Gelbart W."/>
            <person name="Iyer V.N."/>
            <person name="Pollard D.A."/>
            <person name="Sackton T.B."/>
            <person name="Larracuente A.M."/>
            <person name="Singh N.D."/>
            <person name="Abad J.P."/>
            <person name="Abt D.N."/>
            <person name="Adryan B."/>
            <person name="Aguade M."/>
            <person name="Akashi H."/>
            <person name="Anderson W.W."/>
            <person name="Aquadro C.F."/>
            <person name="Ardell D.H."/>
            <person name="Arguello R."/>
            <person name="Artieri C.G."/>
            <person name="Barbash D.A."/>
            <person name="Barker D."/>
            <person name="Barsanti P."/>
            <person name="Batterham P."/>
            <person name="Batzoglou S."/>
            <person name="Begun D."/>
            <person name="Bhutkar A."/>
            <person name="Blanco E."/>
            <person name="Bosak S.A."/>
            <person name="Bradley R.K."/>
            <person name="Brand A.D."/>
            <person name="Brent M.R."/>
            <person name="Brooks A.N."/>
            <person name="Brown R.H."/>
            <person name="Butlin R.K."/>
            <person name="Caggese C."/>
            <person name="Calvi B.R."/>
            <person name="Bernardo de Carvalho A."/>
            <person name="Caspi A."/>
            <person name="Castrezana S."/>
            <person name="Celniker S.E."/>
            <person name="Chang J.L."/>
            <person name="Chapple C."/>
            <person name="Chatterji S."/>
            <person name="Chinwalla A."/>
            <person name="Civetta A."/>
            <person name="Clifton S.W."/>
            <person name="Comeron J.M."/>
            <person name="Costello J.C."/>
            <person name="Coyne J.A."/>
            <person name="Daub J."/>
            <person name="David R.G."/>
            <person name="Delcher A.L."/>
            <person name="Delehaunty K."/>
            <person name="Do C.B."/>
            <person name="Ebling H."/>
            <person name="Edwards K."/>
            <person name="Eickbush T."/>
            <person name="Evans J.D."/>
            <person name="Filipski A."/>
            <person name="Findeiss S."/>
            <person name="Freyhult E."/>
            <person name="Fulton L."/>
            <person name="Fulton R."/>
            <person name="Garcia A.C."/>
            <person name="Gardiner A."/>
            <person name="Garfield D.A."/>
            <person name="Garvin B.E."/>
            <person name="Gibson G."/>
            <person name="Gilbert D."/>
            <person name="Gnerre S."/>
            <person name="Godfrey J."/>
            <person name="Good R."/>
            <person name="Gotea V."/>
            <person name="Gravely B."/>
            <person name="Greenberg A.J."/>
            <person name="Griffiths-Jones S."/>
            <person name="Gross S."/>
            <person name="Guigo R."/>
            <person name="Gustafson E.A."/>
            <person name="Haerty W."/>
            <person name="Hahn M.W."/>
            <person name="Halligan D.L."/>
            <person name="Halpern A.L."/>
            <person name="Halter G.M."/>
            <person name="Han M.V."/>
            <person name="Heger A."/>
            <person name="Hillier L."/>
            <person name="Hinrichs A.S."/>
            <person name="Holmes I."/>
            <person name="Hoskins R.A."/>
            <person name="Hubisz M.J."/>
            <person name="Hultmark D."/>
            <person name="Huntley M.A."/>
            <person name="Jaffe D.B."/>
            <person name="Jagadeeshan S."/>
            <person name="Jeck W.R."/>
            <person name="Johnson J."/>
            <person name="Jones C.D."/>
            <person name="Jordan W.C."/>
            <person name="Karpen G.H."/>
            <person name="Kataoka E."/>
            <person name="Keightley P.D."/>
            <person name="Kheradpour P."/>
            <person name="Kirkness E.F."/>
            <person name="Koerich L.B."/>
            <person name="Kristiansen K."/>
            <person name="Kudrna D."/>
            <person name="Kulathinal R.J."/>
            <person name="Kumar S."/>
            <person name="Kwok R."/>
            <person name="Lander E."/>
            <person name="Langley C.H."/>
            <person name="Lapoint R."/>
            <person name="Lazzaro B.P."/>
            <person name="Lee S.J."/>
            <person name="Levesque L."/>
            <person name="Li R."/>
            <person name="Lin C.F."/>
            <person name="Lin M.F."/>
            <person name="Lindblad-Toh K."/>
            <person name="Llopart A."/>
            <person name="Long M."/>
            <person name="Low L."/>
            <person name="Lozovsky E."/>
            <person name="Lu J."/>
            <person name="Luo M."/>
            <person name="Machado C.A."/>
            <person name="Makalowski W."/>
            <person name="Marzo M."/>
            <person name="Matsuda M."/>
            <person name="Matzkin L."/>
            <person name="McAllister B."/>
            <person name="McBride C.S."/>
            <person name="McKernan B."/>
            <person name="McKernan K."/>
            <person name="Mendez-Lago M."/>
            <person name="Minx P."/>
            <person name="Mollenhauer M.U."/>
            <person name="Montooth K."/>
            <person name="Mount S.M."/>
            <person name="Mu X."/>
            <person name="Myers E."/>
            <person name="Negre B."/>
            <person name="Newfeld S."/>
            <person name="Nielsen R."/>
            <person name="Noor M.A."/>
            <person name="O'Grady P."/>
            <person name="Pachter L."/>
            <person name="Papaceit M."/>
            <person name="Parisi M.J."/>
            <person name="Parisi M."/>
            <person name="Parts L."/>
            <person name="Pedersen J.S."/>
            <person name="Pesole G."/>
            <person name="Phillippy A.M."/>
            <person name="Ponting C.P."/>
            <person name="Pop M."/>
            <person name="Porcelli D."/>
            <person name="Powell J.R."/>
            <person name="Prohaska S."/>
            <person name="Pruitt K."/>
            <person name="Puig M."/>
            <person name="Quesneville H."/>
            <person name="Ram K.R."/>
            <person name="Rand D."/>
            <person name="Rasmussen M.D."/>
            <person name="Reed L.K."/>
            <person name="Reenan R."/>
            <person name="Reily A."/>
            <person name="Remington K.A."/>
            <person name="Rieger T.T."/>
            <person name="Ritchie M.G."/>
            <person name="Robin C."/>
            <person name="Rogers Y.H."/>
            <person name="Rohde C."/>
            <person name="Rozas J."/>
            <person name="Rubenfield M.J."/>
            <person name="Ruiz A."/>
            <person name="Russo S."/>
            <person name="Salzberg S.L."/>
            <person name="Sanchez-Gracia A."/>
            <person name="Saranga D.J."/>
            <person name="Sato H."/>
            <person name="Schaeffer S.W."/>
            <person name="Schatz M.C."/>
            <person name="Schlenke T."/>
            <person name="Schwartz R."/>
            <person name="Segarra C."/>
            <person name="Singh R.S."/>
            <person name="Sirot L."/>
            <person name="Sirota M."/>
            <person name="Sisneros N.B."/>
            <person name="Smith C.D."/>
            <person name="Smith T.F."/>
            <person name="Spieth J."/>
            <person name="Stage D.E."/>
            <person name="Stark A."/>
            <person name="Stephan W."/>
            <person name="Strausberg R.L."/>
            <person name="Strempel S."/>
            <person name="Sturgill D."/>
            <person name="Sutton G."/>
            <person name="Sutton G.G."/>
            <person name="Tao W."/>
            <person name="Teichmann S."/>
            <person name="Tobari Y.N."/>
            <person name="Tomimura Y."/>
            <person name="Tsolas J.M."/>
            <person name="Valente V.L."/>
            <person name="Venter E."/>
            <person name="Venter J.C."/>
            <person name="Vicario S."/>
            <person name="Vieira F.G."/>
            <person name="Vilella A.J."/>
            <person name="Villasante A."/>
            <person name="Walenz B."/>
            <person name="Wang J."/>
            <person name="Wasserman M."/>
            <person name="Watts T."/>
            <person name="Wilson D."/>
            <person name="Wilson R.K."/>
            <person name="Wing R.A."/>
            <person name="Wolfner M.F."/>
            <person name="Wong A."/>
            <person name="Wong G.K."/>
            <person name="Wu C.I."/>
            <person name="Wu G."/>
            <person name="Yamamoto D."/>
            <person name="Yang H.P."/>
            <person name="Yang S.P."/>
            <person name="Yorke J.A."/>
            <person name="Yoshida K."/>
            <person name="Zdobnov E."/>
            <person name="Zhang P."/>
            <person name="Zhang Y."/>
            <person name="Zimin A.V."/>
            <person name="Baldwin J."/>
            <person name="Abdouelleil A."/>
            <person name="Abdulkadir J."/>
            <person name="Abebe A."/>
            <person name="Abera B."/>
            <person name="Abreu J."/>
            <person name="Acer S.C."/>
            <person name="Aftuck L."/>
            <person name="Alexander A."/>
            <person name="An P."/>
            <person name="Anderson E."/>
            <person name="Anderson S."/>
            <person name="Arachi H."/>
            <person name="Azer M."/>
            <person name="Bachantsang P."/>
            <person name="Barry A."/>
            <person name="Bayul T."/>
            <person name="Berlin A."/>
            <person name="Bessette D."/>
            <person name="Bloom T."/>
            <person name="Blye J."/>
            <person name="Boguslavskiy L."/>
            <person name="Bonnet C."/>
            <person name="Boukhgalter B."/>
            <person name="Bourzgui I."/>
            <person name="Brown A."/>
            <person name="Cahill P."/>
            <person name="Channer S."/>
            <person name="Cheshatsang Y."/>
            <person name="Chuda L."/>
            <person name="Citroen M."/>
            <person name="Collymore A."/>
            <person name="Cooke P."/>
            <person name="Costello M."/>
            <person name="D'Aco K."/>
            <person name="Daza R."/>
            <person name="De Haan G."/>
            <person name="DeGray S."/>
            <person name="DeMaso C."/>
            <person name="Dhargay N."/>
            <person name="Dooley K."/>
            <person name="Dooley E."/>
            <person name="Doricent M."/>
            <person name="Dorje P."/>
            <person name="Dorjee K."/>
            <person name="Dupes A."/>
            <person name="Elong R."/>
            <person name="Falk J."/>
            <person name="Farina A."/>
            <person name="Faro S."/>
            <person name="Ferguson D."/>
            <person name="Fisher S."/>
            <person name="Foley C.D."/>
            <person name="Franke A."/>
            <person name="Friedrich D."/>
            <person name="Gadbois L."/>
            <person name="Gearin G."/>
            <person name="Gearin C.R."/>
            <person name="Giannoukos G."/>
            <person name="Goode T."/>
            <person name="Graham J."/>
            <person name="Grandbois E."/>
            <person name="Grewal S."/>
            <person name="Gyaltsen K."/>
            <person name="Hafez N."/>
            <person name="Hagos B."/>
            <person name="Hall J."/>
            <person name="Henson C."/>
            <person name="Hollinger A."/>
            <person name="Honan T."/>
            <person name="Huard M.D."/>
            <person name="Hughes L."/>
            <person name="Hurhula B."/>
            <person name="Husby M.E."/>
            <person name="Kamat A."/>
            <person name="Kanga B."/>
            <person name="Kashin S."/>
            <person name="Khazanovich D."/>
            <person name="Kisner P."/>
            <person name="Lance K."/>
            <person name="Lara M."/>
            <person name="Lee W."/>
            <person name="Lennon N."/>
            <person name="Letendre F."/>
            <person name="LeVine R."/>
            <person name="Lipovsky A."/>
            <person name="Liu X."/>
            <person name="Liu J."/>
            <person name="Liu S."/>
            <person name="Lokyitsang T."/>
            <person name="Lokyitsang Y."/>
            <person name="Lubonja R."/>
            <person name="Lui A."/>
            <person name="MacDonald P."/>
            <person name="Magnisalis V."/>
            <person name="Maru K."/>
            <person name="Matthews C."/>
            <person name="McCusker W."/>
            <person name="McDonough S."/>
            <person name="Mehta T."/>
            <person name="Meldrim J."/>
            <person name="Meneus L."/>
            <person name="Mihai O."/>
            <person name="Mihalev A."/>
            <person name="Mihova T."/>
            <person name="Mittelman R."/>
            <person name="Mlenga V."/>
            <person name="Montmayeur A."/>
            <person name="Mulrain L."/>
            <person name="Navidi A."/>
            <person name="Naylor J."/>
            <person name="Negash T."/>
            <person name="Nguyen T."/>
            <person name="Nguyen N."/>
            <person name="Nicol R."/>
            <person name="Norbu C."/>
            <person name="Norbu N."/>
            <person name="Novod N."/>
            <person name="O'Neill B."/>
            <person name="Osman S."/>
            <person name="Markiewicz E."/>
            <person name="Oyono O.L."/>
            <person name="Patti C."/>
            <person name="Phunkhang P."/>
            <person name="Pierre F."/>
            <person name="Priest M."/>
            <person name="Raghuraman S."/>
            <person name="Rege F."/>
            <person name="Reyes R."/>
            <person name="Rise C."/>
            <person name="Rogov P."/>
            <person name="Ross K."/>
            <person name="Ryan E."/>
            <person name="Settipalli S."/>
            <person name="Shea T."/>
            <person name="Sherpa N."/>
            <person name="Shi L."/>
            <person name="Shih D."/>
            <person name="Sparrow T."/>
            <person name="Spaulding J."/>
            <person name="Stalker J."/>
            <person name="Stange-Thomann N."/>
            <person name="Stavropoulos S."/>
            <person name="Stone C."/>
            <person name="Strader C."/>
            <person name="Tesfaye S."/>
            <person name="Thomson T."/>
            <person name="Thoulutsang Y."/>
            <person name="Thoulutsang D."/>
            <person name="Topham K."/>
            <person name="Topping I."/>
            <person name="Tsamla T."/>
            <person name="Vassiliev H."/>
            <person name="Vo A."/>
            <person name="Wangchuk T."/>
            <person name="Wangdi T."/>
            <person name="Weiand M."/>
            <person name="Wilkinson J."/>
            <person name="Wilson A."/>
            <person name="Yadav S."/>
            <person name="Young G."/>
            <person name="Yu Q."/>
            <person name="Zembek L."/>
            <person name="Zhong D."/>
            <person name="Zimmer A."/>
            <person name="Zwirko Z."/>
            <person name="Jaffe D.B."/>
            <person name="Alvarez P."/>
            <person name="Brockman W."/>
            <person name="Butler J."/>
            <person name="Chin C."/>
            <person name="Gnerre S."/>
            <person name="Grabherr M."/>
            <person name="Kleber M."/>
            <person name="Mauceli E."/>
            <person name="MacCallum I."/>
        </authorList>
    </citation>
    <scope>NUCLEOTIDE SEQUENCE [LARGE SCALE GENOMIC DNA]</scope>
    <source>
        <strain evidence="2">Tucson 14024-0371.13</strain>
    </source>
</reference>